<evidence type="ECO:0000256" key="1">
    <source>
        <dbReference type="ARBA" id="ARBA00022448"/>
    </source>
</evidence>
<keyword evidence="6 12" id="KW-0067">ATP-binding</keyword>
<feature type="domain" description="ABC transporter" evidence="10">
    <location>
        <begin position="1"/>
        <end position="232"/>
    </location>
</feature>
<dbReference type="InterPro" id="IPR004606">
    <property type="entry name" value="Mop_domain"/>
</dbReference>
<sequence length="355" mass="39812">MMRGNLQLAFEQFALNSGEFELPLSGITVLFGRSGSGKSTLLRAMSGLDKRTVGELSVNDEIWQRGSYALPPQKRHIGFVFQDAALFPHLNVKQNLFYGIKRLPKNIAPANFNDIVERVGIADKLDRAVTFLSGGEKQRVAIARALLMQPKLLFMDEPLSALDWRAKAQLLTLIEELVHFFKIPVFYITHAPNEVERLADRIVFMKSGHIETIETLQQALSRMDSPLFDEQGVVSVLSGKCGEKTEYGLRQVQLGDDQLWLSEAHTAAQQLLRVVILAKDVSVALSDPHDTSVTNHLKTTITSINEEDNHRLLVRLQLQDGQHLFAEVTRRSADRLQFKVGQTVYALIKAVAIME</sequence>
<dbReference type="GO" id="GO:0140359">
    <property type="term" value="F:ABC-type transporter activity"/>
    <property type="evidence" value="ECO:0007669"/>
    <property type="project" value="InterPro"/>
</dbReference>
<dbReference type="PROSITE" id="PS00211">
    <property type="entry name" value="ABC_TRANSPORTER_1"/>
    <property type="match status" value="1"/>
</dbReference>
<dbReference type="PROSITE" id="PS50893">
    <property type="entry name" value="ABC_TRANSPORTER_2"/>
    <property type="match status" value="1"/>
</dbReference>
<gene>
    <name evidence="12" type="ORF">TPSD3_16200</name>
</gene>
<reference evidence="12 13" key="1">
    <citation type="submission" date="2016-12" db="EMBL/GenBank/DDBJ databases">
        <title>Thioflexothrix psekupsii D3 genome sequencing and assembly.</title>
        <authorList>
            <person name="Fomenkov A."/>
            <person name="Vincze T."/>
            <person name="Grabovich M."/>
            <person name="Anton B.P."/>
            <person name="Dubinina G."/>
            <person name="Orlova M."/>
            <person name="Belousova E."/>
            <person name="Roberts R.J."/>
        </authorList>
    </citation>
    <scope>NUCLEOTIDE SEQUENCE [LARGE SCALE GENOMIC DNA]</scope>
    <source>
        <strain evidence="12">D3</strain>
    </source>
</reference>
<evidence type="ECO:0000256" key="6">
    <source>
        <dbReference type="ARBA" id="ARBA00022840"/>
    </source>
</evidence>
<evidence type="ECO:0000313" key="12">
    <source>
        <dbReference type="EMBL" id="OUD12619.1"/>
    </source>
</evidence>
<dbReference type="InterPro" id="IPR003439">
    <property type="entry name" value="ABC_transporter-like_ATP-bd"/>
</dbReference>
<dbReference type="Proteomes" id="UP000194798">
    <property type="component" value="Unassembled WGS sequence"/>
</dbReference>
<protein>
    <submittedName>
        <fullName evidence="12">Molybdenum ABC transporter ATP-binding protein</fullName>
    </submittedName>
</protein>
<dbReference type="Pfam" id="PF00005">
    <property type="entry name" value="ABC_tran"/>
    <property type="match status" value="1"/>
</dbReference>
<keyword evidence="13" id="KW-1185">Reference proteome</keyword>
<evidence type="ECO:0000256" key="4">
    <source>
        <dbReference type="ARBA" id="ARBA00022519"/>
    </source>
</evidence>
<dbReference type="AlphaFoldDB" id="A0A251X5Z1"/>
<keyword evidence="7" id="KW-1278">Translocase</keyword>
<feature type="domain" description="Mop" evidence="11">
    <location>
        <begin position="290"/>
        <end position="355"/>
    </location>
</feature>
<evidence type="ECO:0000259" key="11">
    <source>
        <dbReference type="PROSITE" id="PS51866"/>
    </source>
</evidence>
<dbReference type="InterPro" id="IPR027417">
    <property type="entry name" value="P-loop_NTPase"/>
</dbReference>
<keyword evidence="8" id="KW-0472">Membrane</keyword>
<evidence type="ECO:0000256" key="2">
    <source>
        <dbReference type="ARBA" id="ARBA00022475"/>
    </source>
</evidence>
<accession>A0A251X5Z1</accession>
<keyword evidence="3 9" id="KW-0500">Molybdenum</keyword>
<dbReference type="SMART" id="SM00382">
    <property type="entry name" value="AAA"/>
    <property type="match status" value="1"/>
</dbReference>
<dbReference type="NCBIfam" id="TIGR02142">
    <property type="entry name" value="modC_ABC"/>
    <property type="match status" value="1"/>
</dbReference>
<dbReference type="Pfam" id="PF03459">
    <property type="entry name" value="TOBE"/>
    <property type="match status" value="1"/>
</dbReference>
<dbReference type="SUPFAM" id="SSF50331">
    <property type="entry name" value="MOP-like"/>
    <property type="match status" value="1"/>
</dbReference>
<evidence type="ECO:0000256" key="3">
    <source>
        <dbReference type="ARBA" id="ARBA00022505"/>
    </source>
</evidence>
<dbReference type="GO" id="GO:0016020">
    <property type="term" value="C:membrane"/>
    <property type="evidence" value="ECO:0007669"/>
    <property type="project" value="InterPro"/>
</dbReference>
<comment type="caution">
    <text evidence="12">The sequence shown here is derived from an EMBL/GenBank/DDBJ whole genome shotgun (WGS) entry which is preliminary data.</text>
</comment>
<dbReference type="PROSITE" id="PS51866">
    <property type="entry name" value="MOP"/>
    <property type="match status" value="1"/>
</dbReference>
<evidence type="ECO:0000256" key="7">
    <source>
        <dbReference type="ARBA" id="ARBA00022967"/>
    </source>
</evidence>
<dbReference type="InterPro" id="IPR017871">
    <property type="entry name" value="ABC_transporter-like_CS"/>
</dbReference>
<dbReference type="GO" id="GO:0015098">
    <property type="term" value="F:molybdate ion transmembrane transporter activity"/>
    <property type="evidence" value="ECO:0007669"/>
    <property type="project" value="InterPro"/>
</dbReference>
<evidence type="ECO:0000259" key="10">
    <source>
        <dbReference type="PROSITE" id="PS50893"/>
    </source>
</evidence>
<dbReference type="InterPro" id="IPR008995">
    <property type="entry name" value="Mo/tungstate-bd_C_term_dom"/>
</dbReference>
<evidence type="ECO:0000256" key="8">
    <source>
        <dbReference type="ARBA" id="ARBA00023136"/>
    </source>
</evidence>
<dbReference type="Gene3D" id="2.40.50.100">
    <property type="match status" value="1"/>
</dbReference>
<dbReference type="Gene3D" id="3.40.50.300">
    <property type="entry name" value="P-loop containing nucleotide triphosphate hydrolases"/>
    <property type="match status" value="1"/>
</dbReference>
<dbReference type="PANTHER" id="PTHR43514:SF4">
    <property type="entry name" value="ABC TRANSPORTER I FAMILY MEMBER 10"/>
    <property type="match status" value="1"/>
</dbReference>
<dbReference type="GO" id="GO:0005524">
    <property type="term" value="F:ATP binding"/>
    <property type="evidence" value="ECO:0007669"/>
    <property type="project" value="UniProtKB-KW"/>
</dbReference>
<keyword evidence="4" id="KW-0997">Cell inner membrane</keyword>
<organism evidence="12 13">
    <name type="scientific">Thioflexithrix psekupsensis</name>
    <dbReference type="NCBI Taxonomy" id="1570016"/>
    <lineage>
        <taxon>Bacteria</taxon>
        <taxon>Pseudomonadati</taxon>
        <taxon>Pseudomonadota</taxon>
        <taxon>Gammaproteobacteria</taxon>
        <taxon>Thiotrichales</taxon>
        <taxon>Thioflexithrix</taxon>
    </lineage>
</organism>
<dbReference type="InterPro" id="IPR003593">
    <property type="entry name" value="AAA+_ATPase"/>
</dbReference>
<dbReference type="InterPro" id="IPR050334">
    <property type="entry name" value="Molybdenum_import_ModC"/>
</dbReference>
<dbReference type="RefSeq" id="WP_086489578.1">
    <property type="nucleotide sequence ID" value="NZ_MSLT01000023.1"/>
</dbReference>
<keyword evidence="1" id="KW-0813">Transport</keyword>
<name>A0A251X5Z1_9GAMM</name>
<dbReference type="EMBL" id="MSLT01000023">
    <property type="protein sequence ID" value="OUD12619.1"/>
    <property type="molecule type" value="Genomic_DNA"/>
</dbReference>
<dbReference type="GO" id="GO:0016887">
    <property type="term" value="F:ATP hydrolysis activity"/>
    <property type="evidence" value="ECO:0007669"/>
    <property type="project" value="InterPro"/>
</dbReference>
<dbReference type="PANTHER" id="PTHR43514">
    <property type="entry name" value="ABC TRANSPORTER I FAMILY MEMBER 10"/>
    <property type="match status" value="1"/>
</dbReference>
<keyword evidence="2" id="KW-1003">Cell membrane</keyword>
<keyword evidence="5" id="KW-0547">Nucleotide-binding</keyword>
<proteinExistence type="predicted"/>
<evidence type="ECO:0000256" key="5">
    <source>
        <dbReference type="ARBA" id="ARBA00022741"/>
    </source>
</evidence>
<dbReference type="OrthoDB" id="9802264at2"/>
<dbReference type="InterPro" id="IPR011868">
    <property type="entry name" value="ModC_ABC_ATP-bd"/>
</dbReference>
<evidence type="ECO:0000256" key="9">
    <source>
        <dbReference type="PROSITE-ProRule" id="PRU01213"/>
    </source>
</evidence>
<dbReference type="InterPro" id="IPR005116">
    <property type="entry name" value="Transp-assoc_OB_typ1"/>
</dbReference>
<evidence type="ECO:0000313" key="13">
    <source>
        <dbReference type="Proteomes" id="UP000194798"/>
    </source>
</evidence>
<dbReference type="SUPFAM" id="SSF52540">
    <property type="entry name" value="P-loop containing nucleoside triphosphate hydrolases"/>
    <property type="match status" value="1"/>
</dbReference>